<name>A0A2W2B0H3_9ACTN</name>
<dbReference type="InterPro" id="IPR025857">
    <property type="entry name" value="MacB_PCD"/>
</dbReference>
<evidence type="ECO:0000256" key="3">
    <source>
        <dbReference type="ARBA" id="ARBA00022692"/>
    </source>
</evidence>
<evidence type="ECO:0000256" key="6">
    <source>
        <dbReference type="ARBA" id="ARBA00038076"/>
    </source>
</evidence>
<keyword evidence="11" id="KW-1185">Reference proteome</keyword>
<keyword evidence="3 7" id="KW-0812">Transmembrane</keyword>
<dbReference type="Proteomes" id="UP000248764">
    <property type="component" value="Unassembled WGS sequence"/>
</dbReference>
<evidence type="ECO:0000313" key="11">
    <source>
        <dbReference type="Proteomes" id="UP000248764"/>
    </source>
</evidence>
<dbReference type="PANTHER" id="PTHR30572:SF4">
    <property type="entry name" value="ABC TRANSPORTER PERMEASE YTRF"/>
    <property type="match status" value="1"/>
</dbReference>
<dbReference type="Pfam" id="PF12704">
    <property type="entry name" value="MacB_PCD"/>
    <property type="match status" value="1"/>
</dbReference>
<evidence type="ECO:0000256" key="2">
    <source>
        <dbReference type="ARBA" id="ARBA00022475"/>
    </source>
</evidence>
<dbReference type="InterPro" id="IPR050250">
    <property type="entry name" value="Macrolide_Exporter_MacB"/>
</dbReference>
<comment type="similarity">
    <text evidence="6">Belongs to the ABC-4 integral membrane protein family.</text>
</comment>
<evidence type="ECO:0000256" key="4">
    <source>
        <dbReference type="ARBA" id="ARBA00022989"/>
    </source>
</evidence>
<organism evidence="10 11">
    <name type="scientific">Jiangella anatolica</name>
    <dbReference type="NCBI Taxonomy" id="2670374"/>
    <lineage>
        <taxon>Bacteria</taxon>
        <taxon>Bacillati</taxon>
        <taxon>Actinomycetota</taxon>
        <taxon>Actinomycetes</taxon>
        <taxon>Jiangellales</taxon>
        <taxon>Jiangellaceae</taxon>
        <taxon>Jiangella</taxon>
    </lineage>
</organism>
<keyword evidence="2" id="KW-1003">Cell membrane</keyword>
<dbReference type="RefSeq" id="WP_111258429.1">
    <property type="nucleotide sequence ID" value="NZ_POTW01000132.1"/>
</dbReference>
<dbReference type="GO" id="GO:0022857">
    <property type="term" value="F:transmembrane transporter activity"/>
    <property type="evidence" value="ECO:0007669"/>
    <property type="project" value="TreeGrafter"/>
</dbReference>
<evidence type="ECO:0000313" key="10">
    <source>
        <dbReference type="EMBL" id="PZF79532.1"/>
    </source>
</evidence>
<feature type="domain" description="ABC3 transporter permease C-terminal" evidence="8">
    <location>
        <begin position="283"/>
        <end position="395"/>
    </location>
</feature>
<comment type="subcellular location">
    <subcellularLocation>
        <location evidence="1">Cell membrane</location>
        <topology evidence="1">Multi-pass membrane protein</topology>
    </subcellularLocation>
</comment>
<feature type="transmembrane region" description="Helical" evidence="7">
    <location>
        <begin position="366"/>
        <end position="385"/>
    </location>
</feature>
<accession>A0A2W2B0H3</accession>
<feature type="transmembrane region" description="Helical" evidence="7">
    <location>
        <begin position="31"/>
        <end position="53"/>
    </location>
</feature>
<dbReference type="PANTHER" id="PTHR30572">
    <property type="entry name" value="MEMBRANE COMPONENT OF TRANSPORTER-RELATED"/>
    <property type="match status" value="1"/>
</dbReference>
<feature type="transmembrane region" description="Helical" evidence="7">
    <location>
        <begin position="279"/>
        <end position="304"/>
    </location>
</feature>
<dbReference type="AlphaFoldDB" id="A0A2W2B0H3"/>
<evidence type="ECO:0000256" key="7">
    <source>
        <dbReference type="SAM" id="Phobius"/>
    </source>
</evidence>
<keyword evidence="4 7" id="KW-1133">Transmembrane helix</keyword>
<feature type="transmembrane region" description="Helical" evidence="7">
    <location>
        <begin position="332"/>
        <end position="354"/>
    </location>
</feature>
<evidence type="ECO:0000259" key="9">
    <source>
        <dbReference type="Pfam" id="PF12704"/>
    </source>
</evidence>
<evidence type="ECO:0000256" key="1">
    <source>
        <dbReference type="ARBA" id="ARBA00004651"/>
    </source>
</evidence>
<proteinExistence type="inferred from homology"/>
<protein>
    <submittedName>
        <fullName evidence="10">ABC transporter permease</fullName>
    </submittedName>
</protein>
<dbReference type="EMBL" id="POTW01000132">
    <property type="protein sequence ID" value="PZF79532.1"/>
    <property type="molecule type" value="Genomic_DNA"/>
</dbReference>
<dbReference type="InterPro" id="IPR003838">
    <property type="entry name" value="ABC3_permease_C"/>
</dbReference>
<comment type="caution">
    <text evidence="10">The sequence shown here is derived from an EMBL/GenBank/DDBJ whole genome shotgun (WGS) entry which is preliminary data.</text>
</comment>
<dbReference type="Pfam" id="PF02687">
    <property type="entry name" value="FtsX"/>
    <property type="match status" value="1"/>
</dbReference>
<evidence type="ECO:0000256" key="5">
    <source>
        <dbReference type="ARBA" id="ARBA00023136"/>
    </source>
</evidence>
<dbReference type="GO" id="GO:0005886">
    <property type="term" value="C:plasma membrane"/>
    <property type="evidence" value="ECO:0007669"/>
    <property type="project" value="UniProtKB-SubCell"/>
</dbReference>
<keyword evidence="5 7" id="KW-0472">Membrane</keyword>
<sequence>MSTATPPASRLRPRDTLRVAFSGLRARPLRAVLSALGIAVGIAAMVAVVGISASSREQVNQQLRELGTNLLTVRPGQEMMGGGDATLPPESIDMVARVGPVTDVSAIGTIQDTAVYRSSAVDANQTNGLSAYAADTDLLATVSGALAAGRWIDAAMAGYPTVVLGATTADRLGVAVTDGSVAIVIGEQPFVVVGILEPVPLAPELDEAALVGWPVASELLGFDGSPTTIYERSPESAVEAVRAVLPATVNPENPEEVTVSKPSDALAAQAAADETLTTLLLALGGVALLVGGIGVANTMVIAVLERRSEIGLRRALGATRAHIRRQFLGESVLLAALGGVGGALLGGAATAVFASSREWPFALPTWILAGAAAATIVIGALAGAYPAGRAARMSPTAALSVV</sequence>
<evidence type="ECO:0000259" key="8">
    <source>
        <dbReference type="Pfam" id="PF02687"/>
    </source>
</evidence>
<gene>
    <name evidence="10" type="ORF">C1I92_30640</name>
</gene>
<reference evidence="10 11" key="1">
    <citation type="submission" date="2018-01" db="EMBL/GenBank/DDBJ databases">
        <title>Draft genome sequence of Jiangella sp. GTF31.</title>
        <authorList>
            <person name="Sahin N."/>
            <person name="Ay H."/>
            <person name="Saygin H."/>
        </authorList>
    </citation>
    <scope>NUCLEOTIDE SEQUENCE [LARGE SCALE GENOMIC DNA]</scope>
    <source>
        <strain evidence="10 11">GTF31</strain>
    </source>
</reference>
<feature type="domain" description="MacB-like periplasmic core" evidence="9">
    <location>
        <begin position="32"/>
        <end position="243"/>
    </location>
</feature>